<dbReference type="Gene3D" id="3.40.718.10">
    <property type="entry name" value="Isopropylmalate Dehydrogenase"/>
    <property type="match status" value="1"/>
</dbReference>
<sequence>MVQAHIVALAGDGIGPEIMASGLAVLKAVADRYGHQFTIEEKDFGGAAIDSQGHPYPQATKRAVHQADAILLGAIGGPQYDQSAVTPEQGILMLRQDLGLFCNLRPIKVPQATVGLSPLKADIVSGTDFVVVRELTGGAYFGHKEEGTDYASDLMPYSKTEVERVAKVAFEMAQSRRCKLTSVDKANVLASSRLWRHTVSQMASQYPDVELSHEYVDAMAMKLVTKPNAYDVILTENLFGDILSDEASVLTGSLGMNPSSSRGQSGLSLYEPIHGSAPDIAGQDLANPMSMILSVTAMLRESFGLVEEAETVEKAAYALIETGIKTSDLGGKYKTSEFTEYLLKNIKN</sequence>
<keyword evidence="14" id="KW-0963">Cytoplasm</keyword>
<dbReference type="GO" id="GO:0051287">
    <property type="term" value="F:NAD binding"/>
    <property type="evidence" value="ECO:0007669"/>
    <property type="project" value="InterPro"/>
</dbReference>
<dbReference type="FunFam" id="3.40.718.10:FF:000006">
    <property type="entry name" value="3-isopropylmalate dehydrogenase"/>
    <property type="match status" value="1"/>
</dbReference>
<feature type="binding site" evidence="14">
    <location>
        <position position="217"/>
    </location>
    <ligand>
        <name>substrate</name>
    </ligand>
</feature>
<dbReference type="PANTHER" id="PTHR42979:SF1">
    <property type="entry name" value="3-ISOPROPYLMALATE DEHYDROGENASE"/>
    <property type="match status" value="1"/>
</dbReference>
<dbReference type="SMART" id="SM01329">
    <property type="entry name" value="Iso_dh"/>
    <property type="match status" value="1"/>
</dbReference>
<dbReference type="AlphaFoldDB" id="A0A0X8FK30"/>
<dbReference type="PROSITE" id="PS00470">
    <property type="entry name" value="IDH_IMDH"/>
    <property type="match status" value="1"/>
</dbReference>
<evidence type="ECO:0000256" key="2">
    <source>
        <dbReference type="ARBA" id="ARBA00001936"/>
    </source>
</evidence>
<evidence type="ECO:0000256" key="14">
    <source>
        <dbReference type="HAMAP-Rule" id="MF_01033"/>
    </source>
</evidence>
<dbReference type="EC" id="1.1.1.85" evidence="14"/>
<feature type="binding site" evidence="14">
    <location>
        <position position="217"/>
    </location>
    <ligand>
        <name>Mg(2+)</name>
        <dbReference type="ChEBI" id="CHEBI:18420"/>
    </ligand>
</feature>
<evidence type="ECO:0000256" key="4">
    <source>
        <dbReference type="ARBA" id="ARBA00008319"/>
    </source>
</evidence>
<name>A0A0X8FK30_9LACT</name>
<evidence type="ECO:0000256" key="10">
    <source>
        <dbReference type="ARBA" id="ARBA00023002"/>
    </source>
</evidence>
<keyword evidence="6 14" id="KW-0432">Leucine biosynthesis</keyword>
<feature type="binding site" evidence="14">
    <location>
        <position position="245"/>
    </location>
    <ligand>
        <name>Mg(2+)</name>
        <dbReference type="ChEBI" id="CHEBI:18420"/>
    </ligand>
</feature>
<comment type="pathway">
    <text evidence="3 14 15">Amino-acid biosynthesis; L-leucine biosynthesis; L-leucine from 3-methyl-2-oxobutanoate: step 3/4.</text>
</comment>
<feature type="site" description="Important for catalysis" evidence="14">
    <location>
        <position position="185"/>
    </location>
</feature>
<comment type="catalytic activity">
    <reaction evidence="1 14 15">
        <text>(2R,3S)-3-isopropylmalate + NAD(+) = 4-methyl-2-oxopentanoate + CO2 + NADH</text>
        <dbReference type="Rhea" id="RHEA:32271"/>
        <dbReference type="ChEBI" id="CHEBI:16526"/>
        <dbReference type="ChEBI" id="CHEBI:17865"/>
        <dbReference type="ChEBI" id="CHEBI:35121"/>
        <dbReference type="ChEBI" id="CHEBI:57540"/>
        <dbReference type="ChEBI" id="CHEBI:57945"/>
        <dbReference type="EC" id="1.1.1.85"/>
    </reaction>
</comment>
<proteinExistence type="inferred from homology"/>
<dbReference type="InterPro" id="IPR019818">
    <property type="entry name" value="IsoCit/isopropylmalate_DH_CS"/>
</dbReference>
<dbReference type="KEGG" id="auh:AWM75_01665"/>
<keyword evidence="8 14" id="KW-0479">Metal-binding</keyword>
<dbReference type="RefSeq" id="WP_067977472.1">
    <property type="nucleotide sequence ID" value="NZ_CP014163.1"/>
</dbReference>
<keyword evidence="7 14" id="KW-0028">Amino-acid biosynthesis</keyword>
<keyword evidence="10 14" id="KW-0560">Oxidoreductase</keyword>
<feature type="binding site" evidence="14">
    <location>
        <begin position="275"/>
        <end position="287"/>
    </location>
    <ligand>
        <name>NAD(+)</name>
        <dbReference type="ChEBI" id="CHEBI:57540"/>
    </ligand>
</feature>
<accession>A0A0X8FK30</accession>
<evidence type="ECO:0000256" key="7">
    <source>
        <dbReference type="ARBA" id="ARBA00022605"/>
    </source>
</evidence>
<keyword evidence="9 14" id="KW-0460">Magnesium</keyword>
<evidence type="ECO:0000256" key="6">
    <source>
        <dbReference type="ARBA" id="ARBA00022430"/>
    </source>
</evidence>
<evidence type="ECO:0000256" key="1">
    <source>
        <dbReference type="ARBA" id="ARBA00000624"/>
    </source>
</evidence>
<feature type="binding site" evidence="14">
    <location>
        <position position="105"/>
    </location>
    <ligand>
        <name>substrate</name>
    </ligand>
</feature>
<dbReference type="GO" id="GO:0003862">
    <property type="term" value="F:3-isopropylmalate dehydrogenase activity"/>
    <property type="evidence" value="ECO:0007669"/>
    <property type="project" value="UniProtKB-UniRule"/>
</dbReference>
<dbReference type="Pfam" id="PF00180">
    <property type="entry name" value="Iso_dh"/>
    <property type="match status" value="1"/>
</dbReference>
<dbReference type="PANTHER" id="PTHR42979">
    <property type="entry name" value="3-ISOPROPYLMALATE DEHYDROGENASE"/>
    <property type="match status" value="1"/>
</dbReference>
<reference evidence="17" key="2">
    <citation type="submission" date="2016-01" db="EMBL/GenBank/DDBJ databases">
        <title>Six Aerococcus type strain genome sequencing and assembly using PacBio and Illumina Hiseq.</title>
        <authorList>
            <person name="Carkaci D."/>
            <person name="Dargis R."/>
            <person name="Nielsen X.C."/>
            <person name="Skovgaard O."/>
            <person name="Fuursted K."/>
            <person name="Christensen J.J."/>
        </authorList>
    </citation>
    <scope>NUCLEOTIDE SEQUENCE [LARGE SCALE GENOMIC DNA]</scope>
    <source>
        <strain evidence="17">CCUG42038B</strain>
    </source>
</reference>
<dbReference type="InterPro" id="IPR004429">
    <property type="entry name" value="Isopropylmalate_DH"/>
</dbReference>
<feature type="binding site" evidence="14">
    <location>
        <position position="133"/>
    </location>
    <ligand>
        <name>substrate</name>
    </ligand>
</feature>
<keyword evidence="17" id="KW-1185">Reference proteome</keyword>
<evidence type="ECO:0000256" key="8">
    <source>
        <dbReference type="ARBA" id="ARBA00022723"/>
    </source>
</evidence>
<dbReference type="GO" id="GO:0009098">
    <property type="term" value="P:L-leucine biosynthetic process"/>
    <property type="evidence" value="ECO:0007669"/>
    <property type="project" value="UniProtKB-UniRule"/>
</dbReference>
<dbReference type="OrthoDB" id="9806254at2"/>
<keyword evidence="11 14" id="KW-0520">NAD</keyword>
<keyword evidence="13 14" id="KW-0100">Branched-chain amino acid biosynthesis</keyword>
<evidence type="ECO:0000256" key="15">
    <source>
        <dbReference type="RuleBase" id="RU004445"/>
    </source>
</evidence>
<evidence type="ECO:0000313" key="16">
    <source>
        <dbReference type="EMBL" id="AMB98778.1"/>
    </source>
</evidence>
<comment type="function">
    <text evidence="14 15">Catalyzes the oxidation of 3-carboxy-2-hydroxy-4-methylpentanoate (3-isopropylmalate) to 3-carboxy-4-methyl-2-oxopentanoate. The product decarboxylates to 4-methyl-2 oxopentanoate.</text>
</comment>
<evidence type="ECO:0000313" key="17">
    <source>
        <dbReference type="Proteomes" id="UP000062260"/>
    </source>
</evidence>
<gene>
    <name evidence="14" type="primary">leuB</name>
    <name evidence="16" type="ORF">AWM75_01665</name>
</gene>
<dbReference type="GO" id="GO:0000287">
    <property type="term" value="F:magnesium ion binding"/>
    <property type="evidence" value="ECO:0007669"/>
    <property type="project" value="InterPro"/>
</dbReference>
<evidence type="ECO:0000256" key="11">
    <source>
        <dbReference type="ARBA" id="ARBA00023027"/>
    </source>
</evidence>
<dbReference type="Proteomes" id="UP000062260">
    <property type="component" value="Chromosome"/>
</dbReference>
<feature type="binding site" evidence="14">
    <location>
        <position position="241"/>
    </location>
    <ligand>
        <name>Mg(2+)</name>
        <dbReference type="ChEBI" id="CHEBI:18420"/>
    </ligand>
</feature>
<evidence type="ECO:0000256" key="9">
    <source>
        <dbReference type="ARBA" id="ARBA00022842"/>
    </source>
</evidence>
<dbReference type="HAMAP" id="MF_01033">
    <property type="entry name" value="LeuB_type1"/>
    <property type="match status" value="1"/>
</dbReference>
<organism evidence="16 17">
    <name type="scientific">Aerococcus urinaehominis</name>
    <dbReference type="NCBI Taxonomy" id="128944"/>
    <lineage>
        <taxon>Bacteria</taxon>
        <taxon>Bacillati</taxon>
        <taxon>Bacillota</taxon>
        <taxon>Bacilli</taxon>
        <taxon>Lactobacillales</taxon>
        <taxon>Aerococcaceae</taxon>
        <taxon>Aerococcus</taxon>
    </lineage>
</organism>
<feature type="binding site" evidence="14">
    <location>
        <position position="95"/>
    </location>
    <ligand>
        <name>substrate</name>
    </ligand>
</feature>
<comment type="cofactor">
    <cofactor evidence="14 15">
        <name>Mg(2+)</name>
        <dbReference type="ChEBI" id="CHEBI:18420"/>
    </cofactor>
    <cofactor evidence="14 15">
        <name>Mn(2+)</name>
        <dbReference type="ChEBI" id="CHEBI:29035"/>
    </cofactor>
    <text evidence="14 15">Binds 1 Mg(2+) or Mn(2+) ion per subunit.</text>
</comment>
<comment type="similarity">
    <text evidence="4 14">Belongs to the isocitrate and isopropylmalate dehydrogenases family. LeuB type 1 subfamily.</text>
</comment>
<comment type="caution">
    <text evidence="14">Lacks conserved residue(s) required for the propagation of feature annotation.</text>
</comment>
<dbReference type="SUPFAM" id="SSF53659">
    <property type="entry name" value="Isocitrate/Isopropylmalate dehydrogenase-like"/>
    <property type="match status" value="1"/>
</dbReference>
<dbReference type="EMBL" id="CP014163">
    <property type="protein sequence ID" value="AMB98778.1"/>
    <property type="molecule type" value="Genomic_DNA"/>
</dbReference>
<reference evidence="16 17" key="1">
    <citation type="journal article" date="2016" name="Genome Announc.">
        <title>Complete Genome Sequences of Aerococcus christensenii CCUG 28831T, Aerococcus sanguinicola CCUG 43001T, Aerococcus urinae CCUG 36881T, Aerococcus urinaeequi CCUG 28094T, Aerococcus urinaehominis CCUG 42038 BT, and Aerococcus viridans CCUG 4311T.</title>
        <authorList>
            <person name="Carkaci D."/>
            <person name="Dargis R."/>
            <person name="Nielsen X.C."/>
            <person name="Skovgaard O."/>
            <person name="Fuursted K."/>
            <person name="Christensen J.J."/>
        </authorList>
    </citation>
    <scope>NUCLEOTIDE SEQUENCE [LARGE SCALE GENOMIC DNA]</scope>
    <source>
        <strain evidence="16 17">CCUG42038B</strain>
    </source>
</reference>
<comment type="subunit">
    <text evidence="5 14 15">Homodimer.</text>
</comment>
<keyword evidence="12 14" id="KW-0464">Manganese</keyword>
<feature type="site" description="Important for catalysis" evidence="14">
    <location>
        <position position="140"/>
    </location>
</feature>
<dbReference type="NCBIfam" id="TIGR00169">
    <property type="entry name" value="leuB"/>
    <property type="match status" value="1"/>
</dbReference>
<dbReference type="GO" id="GO:0005829">
    <property type="term" value="C:cytosol"/>
    <property type="evidence" value="ECO:0007669"/>
    <property type="project" value="TreeGrafter"/>
</dbReference>
<dbReference type="UniPathway" id="UPA00048">
    <property type="reaction ID" value="UER00072"/>
</dbReference>
<comment type="subcellular location">
    <subcellularLocation>
        <location evidence="14">Cytoplasm</location>
    </subcellularLocation>
</comment>
<comment type="cofactor">
    <cofactor evidence="2">
        <name>Mn(2+)</name>
        <dbReference type="ChEBI" id="CHEBI:29035"/>
    </cofactor>
</comment>
<evidence type="ECO:0000256" key="13">
    <source>
        <dbReference type="ARBA" id="ARBA00023304"/>
    </source>
</evidence>
<evidence type="ECO:0000256" key="5">
    <source>
        <dbReference type="ARBA" id="ARBA00011738"/>
    </source>
</evidence>
<protein>
    <recommendedName>
        <fullName evidence="14">3-isopropylmalate dehydrogenase</fullName>
        <ecNumber evidence="14">1.1.1.85</ecNumber>
    </recommendedName>
    <alternativeName>
        <fullName evidence="14">3-IPM-DH</fullName>
    </alternativeName>
    <alternativeName>
        <fullName evidence="14">Beta-IPM dehydrogenase</fullName>
        <shortName evidence="14">IMDH</shortName>
    </alternativeName>
</protein>
<evidence type="ECO:0000256" key="12">
    <source>
        <dbReference type="ARBA" id="ARBA00023211"/>
    </source>
</evidence>
<dbReference type="STRING" id="128944.AWM75_01665"/>
<dbReference type="InterPro" id="IPR024084">
    <property type="entry name" value="IsoPropMal-DH-like_dom"/>
</dbReference>
<evidence type="ECO:0000256" key="3">
    <source>
        <dbReference type="ARBA" id="ARBA00004762"/>
    </source>
</evidence>